<gene>
    <name evidence="1" type="ORF">K444DRAFT_339469</name>
</gene>
<evidence type="ECO:0000313" key="1">
    <source>
        <dbReference type="EMBL" id="PMD62316.1"/>
    </source>
</evidence>
<dbReference type="InParanoid" id="A0A2J6TH06"/>
<reference evidence="1 2" key="1">
    <citation type="submission" date="2016-04" db="EMBL/GenBank/DDBJ databases">
        <title>A degradative enzymes factory behind the ericoid mycorrhizal symbiosis.</title>
        <authorList>
            <consortium name="DOE Joint Genome Institute"/>
            <person name="Martino E."/>
            <person name="Morin E."/>
            <person name="Grelet G."/>
            <person name="Kuo A."/>
            <person name="Kohler A."/>
            <person name="Daghino S."/>
            <person name="Barry K."/>
            <person name="Choi C."/>
            <person name="Cichocki N."/>
            <person name="Clum A."/>
            <person name="Copeland A."/>
            <person name="Hainaut M."/>
            <person name="Haridas S."/>
            <person name="Labutti K."/>
            <person name="Lindquist E."/>
            <person name="Lipzen A."/>
            <person name="Khouja H.-R."/>
            <person name="Murat C."/>
            <person name="Ohm R."/>
            <person name="Olson A."/>
            <person name="Spatafora J."/>
            <person name="Veneault-Fourrey C."/>
            <person name="Henrissat B."/>
            <person name="Grigoriev I."/>
            <person name="Martin F."/>
            <person name="Perotto S."/>
        </authorList>
    </citation>
    <scope>NUCLEOTIDE SEQUENCE [LARGE SCALE GENOMIC DNA]</scope>
    <source>
        <strain evidence="1 2">E</strain>
    </source>
</reference>
<evidence type="ECO:0000313" key="2">
    <source>
        <dbReference type="Proteomes" id="UP000235371"/>
    </source>
</evidence>
<dbReference type="GeneID" id="36580093"/>
<dbReference type="Proteomes" id="UP000235371">
    <property type="component" value="Unassembled WGS sequence"/>
</dbReference>
<dbReference type="EMBL" id="KZ613783">
    <property type="protein sequence ID" value="PMD62316.1"/>
    <property type="molecule type" value="Genomic_DNA"/>
</dbReference>
<organism evidence="1 2">
    <name type="scientific">Hyaloscypha bicolor E</name>
    <dbReference type="NCBI Taxonomy" id="1095630"/>
    <lineage>
        <taxon>Eukaryota</taxon>
        <taxon>Fungi</taxon>
        <taxon>Dikarya</taxon>
        <taxon>Ascomycota</taxon>
        <taxon>Pezizomycotina</taxon>
        <taxon>Leotiomycetes</taxon>
        <taxon>Helotiales</taxon>
        <taxon>Hyaloscyphaceae</taxon>
        <taxon>Hyaloscypha</taxon>
        <taxon>Hyaloscypha bicolor</taxon>
    </lineage>
</organism>
<dbReference type="RefSeq" id="XP_024739220.1">
    <property type="nucleotide sequence ID" value="XM_024872011.1"/>
</dbReference>
<protein>
    <submittedName>
        <fullName evidence="1">Uncharacterized protein</fullName>
    </submittedName>
</protein>
<keyword evidence="2" id="KW-1185">Reference proteome</keyword>
<dbReference type="OrthoDB" id="3530648at2759"/>
<proteinExistence type="predicted"/>
<dbReference type="AlphaFoldDB" id="A0A2J6TH06"/>
<accession>A0A2J6TH06</accession>
<sequence length="240" mass="26723">MAQVQKIIYAIQRAISSAFPIYIMSTLICCENHQHSSSSLSYSSESSSDYHDLPRPIRTMANIGGANGVGQDPLKDLTVFPEGCSSKSGGLLCPPQIHTIYPFYRNAELSEPTDEQLCDMEVLTPGRELQFVTTTPASSLLRACKTSREVILKTHSGCIESAHRKIRFNEDHDFILMYTPKKCCWAFPGIYSLPETIPDFRKIFADVQHVALTEECLEGFAGAQLHRGPKIPKPSGRPRM</sequence>
<name>A0A2J6TH06_9HELO</name>